<keyword evidence="2" id="KW-0238">DNA-binding</keyword>
<dbReference type="InterPro" id="IPR016032">
    <property type="entry name" value="Sig_transdc_resp-reg_C-effctor"/>
</dbReference>
<dbReference type="Pfam" id="PF00196">
    <property type="entry name" value="GerE"/>
    <property type="match status" value="1"/>
</dbReference>
<evidence type="ECO:0000313" key="6">
    <source>
        <dbReference type="Proteomes" id="UP000604898"/>
    </source>
</evidence>
<dbReference type="PANTHER" id="PTHR44688">
    <property type="entry name" value="DNA-BINDING TRANSCRIPTIONAL ACTIVATOR DEVR_DOSR"/>
    <property type="match status" value="1"/>
</dbReference>
<gene>
    <name evidence="5" type="ORF">JMA39_05195</name>
</gene>
<keyword evidence="6" id="KW-1185">Reference proteome</keyword>
<proteinExistence type="predicted"/>
<sequence>MSKIDEIVFLHQVASPCHLAILAESIGLKTRVLSNVEQLENNAKVNSFYLLSQQGAALDANGIPLIASQMVKHVPVALYQVEREQLAADAALLMGIRGLLFTEERMDLLLTGLRKMLADELWFDRPLMSQMLRQLIRRNEAPDELSEQSSEMLQLLTKREKTIIELVSGGSRNKEIANALSISEHTVKAHISSIFRKTQARNRVELLRWAQSFQRQLGSPALSHYAEHL</sequence>
<dbReference type="PROSITE" id="PS50043">
    <property type="entry name" value="HTH_LUXR_2"/>
    <property type="match status" value="1"/>
</dbReference>
<dbReference type="RefSeq" id="WP_202720753.1">
    <property type="nucleotide sequence ID" value="NZ_BPEX01000001.1"/>
</dbReference>
<dbReference type="CDD" id="cd06170">
    <property type="entry name" value="LuxR_C_like"/>
    <property type="match status" value="1"/>
</dbReference>
<organism evidence="5 6">
    <name type="scientific">Shewanella schlegeliana</name>
    <dbReference type="NCBI Taxonomy" id="190308"/>
    <lineage>
        <taxon>Bacteria</taxon>
        <taxon>Pseudomonadati</taxon>
        <taxon>Pseudomonadota</taxon>
        <taxon>Gammaproteobacteria</taxon>
        <taxon>Alteromonadales</taxon>
        <taxon>Shewanellaceae</taxon>
        <taxon>Shewanella</taxon>
    </lineage>
</organism>
<dbReference type="EMBL" id="JAESVD010000002">
    <property type="protein sequence ID" value="MBL4912536.1"/>
    <property type="molecule type" value="Genomic_DNA"/>
</dbReference>
<evidence type="ECO:0000259" key="4">
    <source>
        <dbReference type="PROSITE" id="PS50043"/>
    </source>
</evidence>
<dbReference type="Proteomes" id="UP000604898">
    <property type="component" value="Unassembled WGS sequence"/>
</dbReference>
<dbReference type="Gene3D" id="1.10.10.10">
    <property type="entry name" value="Winged helix-like DNA-binding domain superfamily/Winged helix DNA-binding domain"/>
    <property type="match status" value="1"/>
</dbReference>
<dbReference type="PANTHER" id="PTHR44688:SF16">
    <property type="entry name" value="DNA-BINDING TRANSCRIPTIONAL ACTIVATOR DEVR_DOSR"/>
    <property type="match status" value="1"/>
</dbReference>
<comment type="caution">
    <text evidence="5">The sequence shown here is derived from an EMBL/GenBank/DDBJ whole genome shotgun (WGS) entry which is preliminary data.</text>
</comment>
<dbReference type="PRINTS" id="PR00038">
    <property type="entry name" value="HTHLUXR"/>
</dbReference>
<name>A0ABS1SVG6_9GAMM</name>
<dbReference type="PROSITE" id="PS00622">
    <property type="entry name" value="HTH_LUXR_1"/>
    <property type="match status" value="1"/>
</dbReference>
<accession>A0ABS1SVG6</accession>
<evidence type="ECO:0000313" key="5">
    <source>
        <dbReference type="EMBL" id="MBL4912536.1"/>
    </source>
</evidence>
<protein>
    <submittedName>
        <fullName evidence="5">Response regulator transcription factor</fullName>
    </submittedName>
</protein>
<evidence type="ECO:0000256" key="1">
    <source>
        <dbReference type="ARBA" id="ARBA00023015"/>
    </source>
</evidence>
<reference evidence="5 6" key="1">
    <citation type="submission" date="2021-01" db="EMBL/GenBank/DDBJ databases">
        <title>Genome sequence of Shewanella schlegeliana JCM 11561.</title>
        <authorList>
            <person name="Zhang H."/>
            <person name="Li C."/>
        </authorList>
    </citation>
    <scope>NUCLEOTIDE SEQUENCE [LARGE SCALE GENOMIC DNA]</scope>
    <source>
        <strain evidence="5 6">JCM 11561</strain>
    </source>
</reference>
<dbReference type="InterPro" id="IPR036388">
    <property type="entry name" value="WH-like_DNA-bd_sf"/>
</dbReference>
<keyword evidence="3" id="KW-0804">Transcription</keyword>
<dbReference type="InterPro" id="IPR000792">
    <property type="entry name" value="Tscrpt_reg_LuxR_C"/>
</dbReference>
<feature type="domain" description="HTH luxR-type" evidence="4">
    <location>
        <begin position="149"/>
        <end position="214"/>
    </location>
</feature>
<dbReference type="SMART" id="SM00421">
    <property type="entry name" value="HTH_LUXR"/>
    <property type="match status" value="1"/>
</dbReference>
<evidence type="ECO:0000256" key="2">
    <source>
        <dbReference type="ARBA" id="ARBA00023125"/>
    </source>
</evidence>
<evidence type="ECO:0000256" key="3">
    <source>
        <dbReference type="ARBA" id="ARBA00023163"/>
    </source>
</evidence>
<dbReference type="SUPFAM" id="SSF46894">
    <property type="entry name" value="C-terminal effector domain of the bipartite response regulators"/>
    <property type="match status" value="1"/>
</dbReference>
<dbReference type="Gene3D" id="3.40.50.2300">
    <property type="match status" value="1"/>
</dbReference>
<keyword evidence="1" id="KW-0805">Transcription regulation</keyword>